<dbReference type="EMBL" id="MVBM01000013">
    <property type="protein sequence ID" value="OOK64221.1"/>
    <property type="molecule type" value="Genomic_DNA"/>
</dbReference>
<sequence length="42" mass="4886">MFFAHPDKPLRQRLWGRREQRLPDGTRQVARGCAPAHTSRNA</sequence>
<evidence type="ECO:0000313" key="2">
    <source>
        <dbReference type="EMBL" id="OOK64221.1"/>
    </source>
</evidence>
<evidence type="ECO:0000313" key="3">
    <source>
        <dbReference type="Proteomes" id="UP000189229"/>
    </source>
</evidence>
<comment type="caution">
    <text evidence="2">The sequence shown here is derived from an EMBL/GenBank/DDBJ whole genome shotgun (WGS) entry which is preliminary data.</text>
</comment>
<reference evidence="2 3" key="1">
    <citation type="submission" date="2017-02" db="EMBL/GenBank/DDBJ databases">
        <title>Complete genome sequences of Mycobacterium kansasii strains isolated from rhesus macaques.</title>
        <authorList>
            <person name="Panda A."/>
            <person name="Nagaraj S."/>
            <person name="Zhao X."/>
            <person name="Tettelin H."/>
            <person name="Detolla L.J."/>
        </authorList>
    </citation>
    <scope>NUCLEOTIDE SEQUENCE [LARGE SCALE GENOMIC DNA]</scope>
    <source>
        <strain evidence="2 3">11-3813</strain>
    </source>
</reference>
<proteinExistence type="predicted"/>
<dbReference type="AlphaFoldDB" id="A0A1V3WD75"/>
<accession>A0A1V3WD75</accession>
<dbReference type="Proteomes" id="UP000189229">
    <property type="component" value="Unassembled WGS sequence"/>
</dbReference>
<organism evidence="2 3">
    <name type="scientific">Mycobacterium kansasii</name>
    <dbReference type="NCBI Taxonomy" id="1768"/>
    <lineage>
        <taxon>Bacteria</taxon>
        <taxon>Bacillati</taxon>
        <taxon>Actinomycetota</taxon>
        <taxon>Actinomycetes</taxon>
        <taxon>Mycobacteriales</taxon>
        <taxon>Mycobacteriaceae</taxon>
        <taxon>Mycobacterium</taxon>
    </lineage>
</organism>
<evidence type="ECO:0000256" key="1">
    <source>
        <dbReference type="SAM" id="MobiDB-lite"/>
    </source>
</evidence>
<name>A0A1V3WD75_MYCKA</name>
<gene>
    <name evidence="2" type="ORF">BZL30_9273</name>
</gene>
<protein>
    <submittedName>
        <fullName evidence="2">Uncharacterized protein</fullName>
    </submittedName>
</protein>
<feature type="region of interest" description="Disordered" evidence="1">
    <location>
        <begin position="20"/>
        <end position="42"/>
    </location>
</feature>